<reference evidence="10" key="1">
    <citation type="submission" date="2017-07" db="EMBL/GenBank/DDBJ databases">
        <title>Brachybacterium sp. VR2415.</title>
        <authorList>
            <person name="Tak E.J."/>
            <person name="Bae J.-W."/>
        </authorList>
    </citation>
    <scope>NUCLEOTIDE SEQUENCE [LARGE SCALE GENOMIC DNA]</scope>
    <source>
        <strain evidence="10">VR2415</strain>
    </source>
</reference>
<organism evidence="9 10">
    <name type="scientific">Brachybacterium avium</name>
    <dbReference type="NCBI Taxonomy" id="2017485"/>
    <lineage>
        <taxon>Bacteria</taxon>
        <taxon>Bacillati</taxon>
        <taxon>Actinomycetota</taxon>
        <taxon>Actinomycetes</taxon>
        <taxon>Micrococcales</taxon>
        <taxon>Dermabacteraceae</taxon>
        <taxon>Brachybacterium</taxon>
    </lineage>
</organism>
<evidence type="ECO:0000256" key="7">
    <source>
        <dbReference type="ARBA" id="ARBA00023310"/>
    </source>
</evidence>
<evidence type="ECO:0000259" key="8">
    <source>
        <dbReference type="Pfam" id="PF02823"/>
    </source>
</evidence>
<protein>
    <recommendedName>
        <fullName evidence="8">ATP synthase F1 complex delta/epsilon subunit N-terminal domain-containing protein</fullName>
    </recommendedName>
</protein>
<dbReference type="RefSeq" id="WP_089064057.1">
    <property type="nucleotide sequence ID" value="NZ_CP022316.1"/>
</dbReference>
<accession>A0A220U9G5</accession>
<dbReference type="PANTHER" id="PTHR13822">
    <property type="entry name" value="ATP SYNTHASE DELTA/EPSILON CHAIN"/>
    <property type="match status" value="1"/>
</dbReference>
<keyword evidence="6" id="KW-0139">CF(1)</keyword>
<keyword evidence="5" id="KW-0472">Membrane</keyword>
<evidence type="ECO:0000256" key="3">
    <source>
        <dbReference type="ARBA" id="ARBA00022448"/>
    </source>
</evidence>
<dbReference type="GO" id="GO:0046933">
    <property type="term" value="F:proton-transporting ATP synthase activity, rotational mechanism"/>
    <property type="evidence" value="ECO:0007669"/>
    <property type="project" value="InterPro"/>
</dbReference>
<dbReference type="EMBL" id="CP022316">
    <property type="protein sequence ID" value="ASK64809.1"/>
    <property type="molecule type" value="Genomic_DNA"/>
</dbReference>
<feature type="domain" description="ATP synthase F1 complex delta/epsilon subunit N-terminal" evidence="8">
    <location>
        <begin position="4"/>
        <end position="83"/>
    </location>
</feature>
<keyword evidence="7" id="KW-0066">ATP synthesis</keyword>
<dbReference type="KEGG" id="brv:CFK39_01975"/>
<evidence type="ECO:0000313" key="10">
    <source>
        <dbReference type="Proteomes" id="UP000198398"/>
    </source>
</evidence>
<keyword evidence="10" id="KW-1185">Reference proteome</keyword>
<evidence type="ECO:0000256" key="4">
    <source>
        <dbReference type="ARBA" id="ARBA00023065"/>
    </source>
</evidence>
<dbReference type="CDD" id="cd12152">
    <property type="entry name" value="F1-ATPase_delta"/>
    <property type="match status" value="1"/>
</dbReference>
<dbReference type="SUPFAM" id="SSF51344">
    <property type="entry name" value="Epsilon subunit of F1F0-ATP synthase N-terminal domain"/>
    <property type="match status" value="1"/>
</dbReference>
<dbReference type="InterPro" id="IPR020546">
    <property type="entry name" value="ATP_synth_F1_dsu/esu_N"/>
</dbReference>
<gene>
    <name evidence="9" type="ORF">CFK39_01975</name>
</gene>
<evidence type="ECO:0000256" key="1">
    <source>
        <dbReference type="ARBA" id="ARBA00004202"/>
    </source>
</evidence>
<dbReference type="Pfam" id="PF02823">
    <property type="entry name" value="ATP-synt_DE_N"/>
    <property type="match status" value="1"/>
</dbReference>
<dbReference type="OrthoDB" id="9791445at2"/>
<dbReference type="AlphaFoldDB" id="A0A220U9G5"/>
<dbReference type="InterPro" id="IPR001469">
    <property type="entry name" value="ATP_synth_F1_dsu/esu"/>
</dbReference>
<dbReference type="GO" id="GO:0045259">
    <property type="term" value="C:proton-transporting ATP synthase complex"/>
    <property type="evidence" value="ECO:0007669"/>
    <property type="project" value="UniProtKB-KW"/>
</dbReference>
<dbReference type="NCBIfam" id="NF009977">
    <property type="entry name" value="PRK13442.1"/>
    <property type="match status" value="1"/>
</dbReference>
<dbReference type="Gene3D" id="2.60.15.10">
    <property type="entry name" value="F0F1 ATP synthase delta/epsilon subunit, N-terminal"/>
    <property type="match status" value="1"/>
</dbReference>
<dbReference type="InterPro" id="IPR036771">
    <property type="entry name" value="ATPsynth_dsu/esu_N"/>
</dbReference>
<evidence type="ECO:0000256" key="6">
    <source>
        <dbReference type="ARBA" id="ARBA00023196"/>
    </source>
</evidence>
<comment type="subcellular location">
    <subcellularLocation>
        <location evidence="1">Cell membrane</location>
        <topology evidence="1">Peripheral membrane protein</topology>
    </subcellularLocation>
</comment>
<keyword evidence="4" id="KW-0406">Ion transport</keyword>
<evidence type="ECO:0000256" key="5">
    <source>
        <dbReference type="ARBA" id="ARBA00023136"/>
    </source>
</evidence>
<dbReference type="GO" id="GO:0005886">
    <property type="term" value="C:plasma membrane"/>
    <property type="evidence" value="ECO:0007669"/>
    <property type="project" value="UniProtKB-SubCell"/>
</dbReference>
<dbReference type="Proteomes" id="UP000198398">
    <property type="component" value="Chromosome"/>
</dbReference>
<sequence length="93" mass="9539">MSALEVTFVAADRTVWTGQAAQVVVPAIDGSMGILPQMQPTLAILGTGVVRIIDQDGHVDALDVEGGFVSVDADVVTIGVDDAVVVEPAAPRL</sequence>
<evidence type="ECO:0000313" key="9">
    <source>
        <dbReference type="EMBL" id="ASK64809.1"/>
    </source>
</evidence>
<name>A0A220U9G5_9MICO</name>
<evidence type="ECO:0000256" key="2">
    <source>
        <dbReference type="ARBA" id="ARBA00005712"/>
    </source>
</evidence>
<proteinExistence type="inferred from homology"/>
<dbReference type="PANTHER" id="PTHR13822:SF10">
    <property type="entry name" value="ATP SYNTHASE EPSILON CHAIN, CHLOROPLASTIC"/>
    <property type="match status" value="1"/>
</dbReference>
<comment type="similarity">
    <text evidence="2">Belongs to the ATPase epsilon chain family.</text>
</comment>
<keyword evidence="3" id="KW-0813">Transport</keyword>